<dbReference type="AlphaFoldDB" id="A0A0N4YL59"/>
<protein>
    <submittedName>
        <fullName evidence="4">FAM192A_Fyv6_N domain-containing protein</fullName>
    </submittedName>
</protein>
<evidence type="ECO:0000313" key="2">
    <source>
        <dbReference type="EMBL" id="VDL81537.1"/>
    </source>
</evidence>
<evidence type="ECO:0000313" key="3">
    <source>
        <dbReference type="Proteomes" id="UP000271162"/>
    </source>
</evidence>
<reference evidence="2 3" key="2">
    <citation type="submission" date="2018-11" db="EMBL/GenBank/DDBJ databases">
        <authorList>
            <consortium name="Pathogen Informatics"/>
        </authorList>
    </citation>
    <scope>NUCLEOTIDE SEQUENCE [LARGE SCALE GENOMIC DNA]</scope>
</reference>
<accession>A0A0N4YL59</accession>
<evidence type="ECO:0000256" key="1">
    <source>
        <dbReference type="SAM" id="MobiDB-lite"/>
    </source>
</evidence>
<dbReference type="WBParaSite" id="NBR_0001781601-mRNA-1">
    <property type="protein sequence ID" value="NBR_0001781601-mRNA-1"/>
    <property type="gene ID" value="NBR_0001781601"/>
</dbReference>
<proteinExistence type="predicted"/>
<keyword evidence="3" id="KW-1185">Reference proteome</keyword>
<dbReference type="Proteomes" id="UP000271162">
    <property type="component" value="Unassembled WGS sequence"/>
</dbReference>
<name>A0A0N4YL59_NIPBR</name>
<reference evidence="4" key="1">
    <citation type="submission" date="2017-02" db="UniProtKB">
        <authorList>
            <consortium name="WormBaseParasite"/>
        </authorList>
    </citation>
    <scope>IDENTIFICATION</scope>
</reference>
<organism evidence="4">
    <name type="scientific">Nippostrongylus brasiliensis</name>
    <name type="common">Rat hookworm</name>
    <dbReference type="NCBI Taxonomy" id="27835"/>
    <lineage>
        <taxon>Eukaryota</taxon>
        <taxon>Metazoa</taxon>
        <taxon>Ecdysozoa</taxon>
        <taxon>Nematoda</taxon>
        <taxon>Chromadorea</taxon>
        <taxon>Rhabditida</taxon>
        <taxon>Rhabditina</taxon>
        <taxon>Rhabditomorpha</taxon>
        <taxon>Strongyloidea</taxon>
        <taxon>Heligmosomidae</taxon>
        <taxon>Nippostrongylus</taxon>
    </lineage>
</organism>
<gene>
    <name evidence="2" type="ORF">NBR_LOCUS17817</name>
</gene>
<evidence type="ECO:0000313" key="4">
    <source>
        <dbReference type="WBParaSite" id="NBR_0001781601-mRNA-1"/>
    </source>
</evidence>
<dbReference type="EMBL" id="UYSL01022987">
    <property type="protein sequence ID" value="VDL81537.1"/>
    <property type="molecule type" value="Genomic_DNA"/>
</dbReference>
<sequence length="72" mass="8737">MLPKERRKELPADDEKPRLLEQERIKFFSEFDDERKQLEQKLLAKDDQEYQGKSLEDEEKEENKIQKKQGVS</sequence>
<feature type="region of interest" description="Disordered" evidence="1">
    <location>
        <begin position="42"/>
        <end position="72"/>
    </location>
</feature>